<dbReference type="InterPro" id="IPR013783">
    <property type="entry name" value="Ig-like_fold"/>
</dbReference>
<dbReference type="Pfam" id="PF17957">
    <property type="entry name" value="Big_7"/>
    <property type="match status" value="2"/>
</dbReference>
<protein>
    <submittedName>
        <fullName evidence="2">Ig-like domain-containing protein</fullName>
    </submittedName>
</protein>
<name>A0ABT3GPX7_9BACT</name>
<comment type="caution">
    <text evidence="2">The sequence shown here is derived from an EMBL/GenBank/DDBJ whole genome shotgun (WGS) entry which is preliminary data.</text>
</comment>
<dbReference type="RefSeq" id="WP_264489632.1">
    <property type="nucleotide sequence ID" value="NZ_JAPDDT010000014.1"/>
</dbReference>
<dbReference type="EMBL" id="JAPDDT010000014">
    <property type="protein sequence ID" value="MCW1925526.1"/>
    <property type="molecule type" value="Genomic_DNA"/>
</dbReference>
<evidence type="ECO:0000313" key="3">
    <source>
        <dbReference type="Proteomes" id="UP001320876"/>
    </source>
</evidence>
<organism evidence="2 3">
    <name type="scientific">Luteolibacter arcticus</name>
    <dbReference type="NCBI Taxonomy" id="1581411"/>
    <lineage>
        <taxon>Bacteria</taxon>
        <taxon>Pseudomonadati</taxon>
        <taxon>Verrucomicrobiota</taxon>
        <taxon>Verrucomicrobiia</taxon>
        <taxon>Verrucomicrobiales</taxon>
        <taxon>Verrucomicrobiaceae</taxon>
        <taxon>Luteolibacter</taxon>
    </lineage>
</organism>
<feature type="region of interest" description="Disordered" evidence="1">
    <location>
        <begin position="325"/>
        <end position="374"/>
    </location>
</feature>
<accession>A0ABT3GPX7</accession>
<evidence type="ECO:0000256" key="1">
    <source>
        <dbReference type="SAM" id="MobiDB-lite"/>
    </source>
</evidence>
<dbReference type="SUPFAM" id="SSF103647">
    <property type="entry name" value="TSP type-3 repeat"/>
    <property type="match status" value="1"/>
</dbReference>
<dbReference type="InterPro" id="IPR028974">
    <property type="entry name" value="TSP_type-3_rpt"/>
</dbReference>
<dbReference type="SUPFAM" id="SSF50985">
    <property type="entry name" value="RCC1/BLIP-II"/>
    <property type="match status" value="1"/>
</dbReference>
<dbReference type="InterPro" id="IPR009091">
    <property type="entry name" value="RCC1/BLIP-II"/>
</dbReference>
<dbReference type="Gene3D" id="2.60.40.10">
    <property type="entry name" value="Immunoglobulins"/>
    <property type="match status" value="3"/>
</dbReference>
<dbReference type="InterPro" id="IPR000408">
    <property type="entry name" value="Reg_chr_condens"/>
</dbReference>
<dbReference type="Proteomes" id="UP001320876">
    <property type="component" value="Unassembled WGS sequence"/>
</dbReference>
<evidence type="ECO:0000313" key="2">
    <source>
        <dbReference type="EMBL" id="MCW1925526.1"/>
    </source>
</evidence>
<reference evidence="2 3" key="1">
    <citation type="submission" date="2022-10" db="EMBL/GenBank/DDBJ databases">
        <title>Luteolibacter arcticus strain CCTCC AB 2014275, whole genome shotgun sequencing project.</title>
        <authorList>
            <person name="Zhao G."/>
            <person name="Shen L."/>
        </authorList>
    </citation>
    <scope>NUCLEOTIDE SEQUENCE [LARGE SCALE GENOMIC DNA]</scope>
    <source>
        <strain evidence="2 3">CCTCC AB 2014275</strain>
    </source>
</reference>
<sequence length="389" mass="39679">MAIAAGGTATANSYSLAVAADGTVYGWGDNGNGQLGVGSTTDSTRPKAITNFKVLPGYPEVGLTSTLDPVGAPGTVLLTATPTDPDGLTGVSVKFYINGQMVLEKTSAPWTYSYTPTQAGSYHAFAVVKDLTLLEGQSPPANFSINTPQVSLAAEVAPSYAPGTVVLTASPTDADGAGNLASVKFYVDGDLVGERTAPPWTCAHYPNDEGTYPATAVVRDRFGLESTSAPVSFSVHAPLIPLAISAFVHENPGYVTLTASPTDADGVGNLSQVIFYSNGVPVGSSSMSPCVIEMPSLASGSYTVHAVVFDHFGFTSTSPSLPFTIHASGGAPDDDGDGITNADEIAAGTSPTDTDSDNDGIPDGQDASPLSPDFVSTTVSGLSVWAPLR</sequence>
<dbReference type="PROSITE" id="PS50012">
    <property type="entry name" value="RCC1_3"/>
    <property type="match status" value="1"/>
</dbReference>
<dbReference type="Pfam" id="PF00415">
    <property type="entry name" value="RCC1"/>
    <property type="match status" value="1"/>
</dbReference>
<gene>
    <name evidence="2" type="ORF">OKA05_23410</name>
</gene>
<proteinExistence type="predicted"/>
<dbReference type="Gene3D" id="2.130.10.30">
    <property type="entry name" value="Regulator of chromosome condensation 1/beta-lactamase-inhibitor protein II"/>
    <property type="match status" value="1"/>
</dbReference>
<keyword evidence="3" id="KW-1185">Reference proteome</keyword>